<protein>
    <recommendedName>
        <fullName evidence="3">MATH domain-containing protein</fullName>
    </recommendedName>
</protein>
<evidence type="ECO:0000313" key="4">
    <source>
        <dbReference type="EMBL" id="CAH9119736.1"/>
    </source>
</evidence>
<dbReference type="Gene3D" id="2.60.210.10">
    <property type="entry name" value="Apoptosis, Tumor Necrosis Factor Receptor Associated Protein 2, Chain A"/>
    <property type="match status" value="1"/>
</dbReference>
<reference evidence="4" key="1">
    <citation type="submission" date="2022-07" db="EMBL/GenBank/DDBJ databases">
        <authorList>
            <person name="Macas J."/>
            <person name="Novak P."/>
            <person name="Neumann P."/>
        </authorList>
    </citation>
    <scope>NUCLEOTIDE SEQUENCE</scope>
</reference>
<dbReference type="PANTHER" id="PTHR46236:SF35">
    <property type="entry name" value="MATH DOMAIN-CONTAINING PROTEIN"/>
    <property type="match status" value="1"/>
</dbReference>
<dbReference type="EMBL" id="CAMAPE010000080">
    <property type="protein sequence ID" value="CAH9119736.1"/>
    <property type="molecule type" value="Genomic_DNA"/>
</dbReference>
<name>A0A9P1A0G8_CUSEU</name>
<dbReference type="InterPro" id="IPR050804">
    <property type="entry name" value="MCC"/>
</dbReference>
<keyword evidence="5" id="KW-1185">Reference proteome</keyword>
<dbReference type="SUPFAM" id="SSF49599">
    <property type="entry name" value="TRAF domain-like"/>
    <property type="match status" value="1"/>
</dbReference>
<dbReference type="AlphaFoldDB" id="A0A9P1A0G8"/>
<feature type="domain" description="MATH" evidence="3">
    <location>
        <begin position="1"/>
        <end position="127"/>
    </location>
</feature>
<sequence length="372" mass="42204">MSKFTWRIENFSRLDGSTLSSVTFVVNDYKWKLCLNPKGNSRKQLNMCLLMVDSSRLPMNCCIETKYSLALINQIDNNKTIKKERERGCKFTQGNNFGFSSFIPLKKFYNKSEGYLVDDTCLFEAELSVFIDAVAASHDNCDQALDVFHHVESAHVEAQLFLESLTKKPSSSFWASNSPTWELSLLKGHDTSATVILDMLISTSLDILADPRNETSILESLSAVIDHNLHLFINGHAKEIMNLKATFPQQMQEWRSSVEIKCRSEHPSWCALEKTRSMLEDLVKTGEGIKAELEELNGKENEVKAQLEVIKSNSLQVKEERIEVSKQMEILCSLAMKQAAKIEAKDAEVDQANKKLEHSLKSKWAATRHLFS</sequence>
<dbReference type="InterPro" id="IPR008974">
    <property type="entry name" value="TRAF-like"/>
</dbReference>
<accession>A0A9P1A0G8</accession>
<comment type="caution">
    <text evidence="4">The sequence shown here is derived from an EMBL/GenBank/DDBJ whole genome shotgun (WGS) entry which is preliminary data.</text>
</comment>
<dbReference type="InterPro" id="IPR002083">
    <property type="entry name" value="MATH/TRAF_dom"/>
</dbReference>
<dbReference type="CDD" id="cd00121">
    <property type="entry name" value="MATH"/>
    <property type="match status" value="1"/>
</dbReference>
<gene>
    <name evidence="4" type="ORF">CEURO_LOCUS22476</name>
</gene>
<dbReference type="OrthoDB" id="1303247at2759"/>
<keyword evidence="1 2" id="KW-0175">Coiled coil</keyword>
<organism evidence="4 5">
    <name type="scientific">Cuscuta europaea</name>
    <name type="common">European dodder</name>
    <dbReference type="NCBI Taxonomy" id="41803"/>
    <lineage>
        <taxon>Eukaryota</taxon>
        <taxon>Viridiplantae</taxon>
        <taxon>Streptophyta</taxon>
        <taxon>Embryophyta</taxon>
        <taxon>Tracheophyta</taxon>
        <taxon>Spermatophyta</taxon>
        <taxon>Magnoliopsida</taxon>
        <taxon>eudicotyledons</taxon>
        <taxon>Gunneridae</taxon>
        <taxon>Pentapetalae</taxon>
        <taxon>asterids</taxon>
        <taxon>lamiids</taxon>
        <taxon>Solanales</taxon>
        <taxon>Convolvulaceae</taxon>
        <taxon>Cuscuteae</taxon>
        <taxon>Cuscuta</taxon>
        <taxon>Cuscuta subgen. Cuscuta</taxon>
    </lineage>
</organism>
<dbReference type="Proteomes" id="UP001152484">
    <property type="component" value="Unassembled WGS sequence"/>
</dbReference>
<dbReference type="Pfam" id="PF22486">
    <property type="entry name" value="MATH_2"/>
    <property type="match status" value="1"/>
</dbReference>
<evidence type="ECO:0000259" key="3">
    <source>
        <dbReference type="PROSITE" id="PS50144"/>
    </source>
</evidence>
<evidence type="ECO:0000256" key="1">
    <source>
        <dbReference type="ARBA" id="ARBA00023054"/>
    </source>
</evidence>
<proteinExistence type="predicted"/>
<dbReference type="PANTHER" id="PTHR46236">
    <property type="entry name" value="TRAF-LIKE SUPERFAMILY PROTEIN"/>
    <property type="match status" value="1"/>
</dbReference>
<evidence type="ECO:0000256" key="2">
    <source>
        <dbReference type="SAM" id="Coils"/>
    </source>
</evidence>
<dbReference type="SMART" id="SM00061">
    <property type="entry name" value="MATH"/>
    <property type="match status" value="1"/>
</dbReference>
<dbReference type="PROSITE" id="PS50144">
    <property type="entry name" value="MATH"/>
    <property type="match status" value="1"/>
</dbReference>
<evidence type="ECO:0000313" key="5">
    <source>
        <dbReference type="Proteomes" id="UP001152484"/>
    </source>
</evidence>
<feature type="coiled-coil region" evidence="2">
    <location>
        <begin position="279"/>
        <end position="313"/>
    </location>
</feature>